<name>A0ABT8GK83_9MICO</name>
<proteinExistence type="predicted"/>
<reference evidence="2" key="1">
    <citation type="submission" date="2023-06" db="EMBL/GenBank/DDBJ databases">
        <title>Egi l300058.</title>
        <authorList>
            <person name="Gao L."/>
            <person name="Fang B.-Z."/>
            <person name="Li W.-J."/>
        </authorList>
    </citation>
    <scope>NUCLEOTIDE SEQUENCE</scope>
    <source>
        <strain evidence="2">EGI L300058</strain>
    </source>
</reference>
<gene>
    <name evidence="2" type="ORF">QQX02_13035</name>
</gene>
<dbReference type="Proteomes" id="UP001172708">
    <property type="component" value="Unassembled WGS sequence"/>
</dbReference>
<protein>
    <submittedName>
        <fullName evidence="2">Uncharacterized protein</fullName>
    </submittedName>
</protein>
<evidence type="ECO:0000313" key="3">
    <source>
        <dbReference type="Proteomes" id="UP001172708"/>
    </source>
</evidence>
<dbReference type="EMBL" id="JAUHQA010000003">
    <property type="protein sequence ID" value="MDN4481848.1"/>
    <property type="molecule type" value="Genomic_DNA"/>
</dbReference>
<feature type="region of interest" description="Disordered" evidence="1">
    <location>
        <begin position="112"/>
        <end position="133"/>
    </location>
</feature>
<feature type="non-terminal residue" evidence="2">
    <location>
        <position position="133"/>
    </location>
</feature>
<organism evidence="2 3">
    <name type="scientific">Demequina muriae</name>
    <dbReference type="NCBI Taxonomy" id="3051664"/>
    <lineage>
        <taxon>Bacteria</taxon>
        <taxon>Bacillati</taxon>
        <taxon>Actinomycetota</taxon>
        <taxon>Actinomycetes</taxon>
        <taxon>Micrococcales</taxon>
        <taxon>Demequinaceae</taxon>
        <taxon>Demequina</taxon>
    </lineage>
</organism>
<evidence type="ECO:0000256" key="1">
    <source>
        <dbReference type="SAM" id="MobiDB-lite"/>
    </source>
</evidence>
<keyword evidence="3" id="KW-1185">Reference proteome</keyword>
<comment type="caution">
    <text evidence="2">The sequence shown here is derived from an EMBL/GenBank/DDBJ whole genome shotgun (WGS) entry which is preliminary data.</text>
</comment>
<accession>A0ABT8GK83</accession>
<sequence>MNAYSIPNHDAYLLARSDCDNSAMDRARESLTDDQQREIVLSVADSFGGDEPREALADQIATLADAHWMLDQLFTRQCSVGELMESQRKYPERAIALRALLHLTKQCSRAVDDETTNKASELADEMAERARQD</sequence>
<evidence type="ECO:0000313" key="2">
    <source>
        <dbReference type="EMBL" id="MDN4481848.1"/>
    </source>
</evidence>